<protein>
    <submittedName>
        <fullName evidence="2">Uncharacterized protein</fullName>
    </submittedName>
</protein>
<accession>A0AAW1S1G1</accession>
<evidence type="ECO:0000313" key="3">
    <source>
        <dbReference type="Proteomes" id="UP001445335"/>
    </source>
</evidence>
<feature type="compositionally biased region" description="Low complexity" evidence="1">
    <location>
        <begin position="52"/>
        <end position="64"/>
    </location>
</feature>
<proteinExistence type="predicted"/>
<dbReference type="EMBL" id="JALJOU010000016">
    <property type="protein sequence ID" value="KAK9839518.1"/>
    <property type="molecule type" value="Genomic_DNA"/>
</dbReference>
<keyword evidence="3" id="KW-1185">Reference proteome</keyword>
<feature type="region of interest" description="Disordered" evidence="1">
    <location>
        <begin position="24"/>
        <end position="113"/>
    </location>
</feature>
<sequence>MENTAAASVAAPVHAVTSAACCTSKPAPCAGGAPRRGLWNPDEKENVPPAKASRPGAASQARGAAGPGGPCRPKGTGKAAAPATRRRMPLQEVTNLYANSESARRQPSMLSFR</sequence>
<comment type="caution">
    <text evidence="2">The sequence shown here is derived from an EMBL/GenBank/DDBJ whole genome shotgun (WGS) entry which is preliminary data.</text>
</comment>
<evidence type="ECO:0000256" key="1">
    <source>
        <dbReference type="SAM" id="MobiDB-lite"/>
    </source>
</evidence>
<dbReference type="Proteomes" id="UP001445335">
    <property type="component" value="Unassembled WGS sequence"/>
</dbReference>
<dbReference type="AlphaFoldDB" id="A0AAW1S1G1"/>
<reference evidence="2 3" key="1">
    <citation type="journal article" date="2024" name="Nat. Commun.">
        <title>Phylogenomics reveals the evolutionary origins of lichenization in chlorophyte algae.</title>
        <authorList>
            <person name="Puginier C."/>
            <person name="Libourel C."/>
            <person name="Otte J."/>
            <person name="Skaloud P."/>
            <person name="Haon M."/>
            <person name="Grisel S."/>
            <person name="Petersen M."/>
            <person name="Berrin J.G."/>
            <person name="Delaux P.M."/>
            <person name="Dal Grande F."/>
            <person name="Keller J."/>
        </authorList>
    </citation>
    <scope>NUCLEOTIDE SEQUENCE [LARGE SCALE GENOMIC DNA]</scope>
    <source>
        <strain evidence="2 3">SAG 245.80</strain>
    </source>
</reference>
<evidence type="ECO:0000313" key="2">
    <source>
        <dbReference type="EMBL" id="KAK9839518.1"/>
    </source>
</evidence>
<organism evidence="2 3">
    <name type="scientific">Elliptochloris bilobata</name>
    <dbReference type="NCBI Taxonomy" id="381761"/>
    <lineage>
        <taxon>Eukaryota</taxon>
        <taxon>Viridiplantae</taxon>
        <taxon>Chlorophyta</taxon>
        <taxon>core chlorophytes</taxon>
        <taxon>Trebouxiophyceae</taxon>
        <taxon>Trebouxiophyceae incertae sedis</taxon>
        <taxon>Elliptochloris clade</taxon>
        <taxon>Elliptochloris</taxon>
    </lineage>
</organism>
<name>A0AAW1S1G1_9CHLO</name>
<gene>
    <name evidence="2" type="ORF">WJX81_006812</name>
</gene>
<feature type="compositionally biased region" description="Polar residues" evidence="1">
    <location>
        <begin position="92"/>
        <end position="101"/>
    </location>
</feature>